<accession>A0A9R1W2Y2</accession>
<name>A0A9R1W2Y2_LACSA</name>
<proteinExistence type="predicted"/>
<dbReference type="EMBL" id="NBSK02000003">
    <property type="protein sequence ID" value="KAJ0216123.1"/>
    <property type="molecule type" value="Genomic_DNA"/>
</dbReference>
<dbReference type="AlphaFoldDB" id="A0A9R1W2Y2"/>
<protein>
    <submittedName>
        <fullName evidence="1">Uncharacterized protein</fullName>
    </submittedName>
</protein>
<reference evidence="1 2" key="1">
    <citation type="journal article" date="2017" name="Nat. Commun.">
        <title>Genome assembly with in vitro proximity ligation data and whole-genome triplication in lettuce.</title>
        <authorList>
            <person name="Reyes-Chin-Wo S."/>
            <person name="Wang Z."/>
            <person name="Yang X."/>
            <person name="Kozik A."/>
            <person name="Arikit S."/>
            <person name="Song C."/>
            <person name="Xia L."/>
            <person name="Froenicke L."/>
            <person name="Lavelle D.O."/>
            <person name="Truco M.J."/>
            <person name="Xia R."/>
            <person name="Zhu S."/>
            <person name="Xu C."/>
            <person name="Xu H."/>
            <person name="Xu X."/>
            <person name="Cox K."/>
            <person name="Korf I."/>
            <person name="Meyers B.C."/>
            <person name="Michelmore R.W."/>
        </authorList>
    </citation>
    <scope>NUCLEOTIDE SEQUENCE [LARGE SCALE GENOMIC DNA]</scope>
    <source>
        <strain evidence="2">cv. Salinas</strain>
        <tissue evidence="1">Seedlings</tissue>
    </source>
</reference>
<comment type="caution">
    <text evidence="1">The sequence shown here is derived from an EMBL/GenBank/DDBJ whole genome shotgun (WGS) entry which is preliminary data.</text>
</comment>
<keyword evidence="2" id="KW-1185">Reference proteome</keyword>
<gene>
    <name evidence="1" type="ORF">LSAT_V11C300104910</name>
</gene>
<sequence>MLDLGFIALDIQLHGLHVHHRNDVVLNIHQKQVVKTYLVYLRGIIQKEVLNILQVSFFIYKPGELINLFMGGSTVKFSIKSFIVLELYNEMP</sequence>
<evidence type="ECO:0000313" key="1">
    <source>
        <dbReference type="EMBL" id="KAJ0216123.1"/>
    </source>
</evidence>
<dbReference type="Proteomes" id="UP000235145">
    <property type="component" value="Unassembled WGS sequence"/>
</dbReference>
<organism evidence="1 2">
    <name type="scientific">Lactuca sativa</name>
    <name type="common">Garden lettuce</name>
    <dbReference type="NCBI Taxonomy" id="4236"/>
    <lineage>
        <taxon>Eukaryota</taxon>
        <taxon>Viridiplantae</taxon>
        <taxon>Streptophyta</taxon>
        <taxon>Embryophyta</taxon>
        <taxon>Tracheophyta</taxon>
        <taxon>Spermatophyta</taxon>
        <taxon>Magnoliopsida</taxon>
        <taxon>eudicotyledons</taxon>
        <taxon>Gunneridae</taxon>
        <taxon>Pentapetalae</taxon>
        <taxon>asterids</taxon>
        <taxon>campanulids</taxon>
        <taxon>Asterales</taxon>
        <taxon>Asteraceae</taxon>
        <taxon>Cichorioideae</taxon>
        <taxon>Cichorieae</taxon>
        <taxon>Lactucinae</taxon>
        <taxon>Lactuca</taxon>
    </lineage>
</organism>
<evidence type="ECO:0000313" key="2">
    <source>
        <dbReference type="Proteomes" id="UP000235145"/>
    </source>
</evidence>